<dbReference type="InterPro" id="IPR046537">
    <property type="entry name" value="DUF6602"/>
</dbReference>
<dbReference type="Proteomes" id="UP000077961">
    <property type="component" value="Unassembled WGS sequence"/>
</dbReference>
<dbReference type="RefSeq" id="WP_064267152.1">
    <property type="nucleotide sequence ID" value="NZ_LXJZ01000101.1"/>
</dbReference>
<dbReference type="AlphaFoldDB" id="A0A1A9NBI5"/>
<sequence length="265" mass="29230">MAIDIVGYLKSLTAECNAQKDRVRHFIGLNHLLSDGAWKESVLRAMISRTMPATYAVASGFVVTEDEVSTQIDVLIYDTSIPVLYKGGDLVFVPPAACVAIIEVKSRLNATQFRNATQKLADICDLVKRYEPQKRLFAGLFAYEQDGGNYQTLLEHIAAAANGSSQRVVNHAAIGNNTFIKYWPEHPDSGAEGYKTWHHYTLTDMAPGYFLHNLMSYLARENLIRGNNVWFPGDGKEARCDGTEALIAAAPPAPEPAALEPRQTD</sequence>
<evidence type="ECO:0000313" key="5">
    <source>
        <dbReference type="Proteomes" id="UP000078116"/>
    </source>
</evidence>
<feature type="domain" description="DUF6602" evidence="1">
    <location>
        <begin position="29"/>
        <end position="123"/>
    </location>
</feature>
<comment type="caution">
    <text evidence="3">The sequence shown here is derived from an EMBL/GenBank/DDBJ whole genome shotgun (WGS) entry which is preliminary data.</text>
</comment>
<evidence type="ECO:0000313" key="3">
    <source>
        <dbReference type="EMBL" id="OAJ64332.1"/>
    </source>
</evidence>
<proteinExistence type="predicted"/>
<dbReference type="Pfam" id="PF20247">
    <property type="entry name" value="DUF6602"/>
    <property type="match status" value="1"/>
</dbReference>
<evidence type="ECO:0000259" key="1">
    <source>
        <dbReference type="Pfam" id="PF20247"/>
    </source>
</evidence>
<dbReference type="STRING" id="1462993.A6V36_03015"/>
<reference evidence="4 5" key="1">
    <citation type="submission" date="2016-04" db="EMBL/GenBank/DDBJ databases">
        <title>Reclassification of Paraburkholderia panaciterrae (Farh et al. 2015) Dobritsa &amp; Samadpour 2016 as a later homotypic synonym of Paraburkholderia ginsengiterrae (Farh et al. 2015) Dobritsa &amp; Samadpour 2016.</title>
        <authorList>
            <person name="Dobritsa A.P."/>
            <person name="Kutumbaka K."/>
            <person name="Samadpour M."/>
        </authorList>
    </citation>
    <scope>NUCLEOTIDE SEQUENCE [LARGE SCALE GENOMIC DNA]</scope>
    <source>
        <strain evidence="3 5">DCY85</strain>
        <strain evidence="2 4">DCY85-1</strain>
    </source>
</reference>
<organism evidence="3 5">
    <name type="scientific">Paraburkholderia ginsengiterrae</name>
    <dbReference type="NCBI Taxonomy" id="1462993"/>
    <lineage>
        <taxon>Bacteria</taxon>
        <taxon>Pseudomonadati</taxon>
        <taxon>Pseudomonadota</taxon>
        <taxon>Betaproteobacteria</taxon>
        <taxon>Burkholderiales</taxon>
        <taxon>Burkholderiaceae</taxon>
        <taxon>Paraburkholderia</taxon>
    </lineage>
</organism>
<dbReference type="EMBL" id="LXJZ01000101">
    <property type="protein sequence ID" value="OAJ60775.1"/>
    <property type="molecule type" value="Genomic_DNA"/>
</dbReference>
<gene>
    <name evidence="2" type="ORF">A6V36_03015</name>
    <name evidence="3" type="ORF">A6V37_02215</name>
</gene>
<name>A0A1A9NBI5_9BURK</name>
<dbReference type="Proteomes" id="UP000078116">
    <property type="component" value="Unassembled WGS sequence"/>
</dbReference>
<evidence type="ECO:0000313" key="4">
    <source>
        <dbReference type="Proteomes" id="UP000077961"/>
    </source>
</evidence>
<dbReference type="EMBL" id="LXKA01000110">
    <property type="protein sequence ID" value="OAJ64332.1"/>
    <property type="molecule type" value="Genomic_DNA"/>
</dbReference>
<accession>A0A1A9NBI5</accession>
<dbReference type="OrthoDB" id="9110804at2"/>
<evidence type="ECO:0000313" key="2">
    <source>
        <dbReference type="EMBL" id="OAJ60775.1"/>
    </source>
</evidence>
<protein>
    <recommendedName>
        <fullName evidence="1">DUF6602 domain-containing protein</fullName>
    </recommendedName>
</protein>
<keyword evidence="4" id="KW-1185">Reference proteome</keyword>
<dbReference type="CDD" id="cd21173">
    <property type="entry name" value="NucC-like"/>
    <property type="match status" value="1"/>
</dbReference>